<dbReference type="PANTHER" id="PTHR11051">
    <property type="entry name" value="GLYCOSYL HYDROLASE-RELATED"/>
    <property type="match status" value="1"/>
</dbReference>
<dbReference type="SUPFAM" id="SSF48208">
    <property type="entry name" value="Six-hairpin glycosidases"/>
    <property type="match status" value="1"/>
</dbReference>
<dbReference type="Pfam" id="PF03632">
    <property type="entry name" value="Glyco_hydro_65m"/>
    <property type="match status" value="2"/>
</dbReference>
<feature type="domain" description="Glycoside hydrolase family 65 central catalytic" evidence="3">
    <location>
        <begin position="490"/>
        <end position="588"/>
    </location>
</feature>
<dbReference type="PANTHER" id="PTHR11051:SF8">
    <property type="entry name" value="PROTEIN-GLUCOSYLGALACTOSYLHYDROXYLYSINE GLUCOSIDASE"/>
    <property type="match status" value="1"/>
</dbReference>
<proteinExistence type="evidence at transcript level"/>
<dbReference type="GO" id="GO:0005975">
    <property type="term" value="P:carbohydrate metabolic process"/>
    <property type="evidence" value="ECO:0007669"/>
    <property type="project" value="InterPro"/>
</dbReference>
<protein>
    <submittedName>
        <fullName evidence="4">Acid trehalase-like protein 1</fullName>
    </submittedName>
</protein>
<keyword evidence="2" id="KW-0732">Signal</keyword>
<dbReference type="EMBL" id="LR783149">
    <property type="protein sequence ID" value="CAB3224254.1"/>
    <property type="molecule type" value="mRNA"/>
</dbReference>
<dbReference type="AlphaFoldDB" id="A0A6F9D6X0"/>
<accession>A0A6F9D6X0</accession>
<evidence type="ECO:0000313" key="4">
    <source>
        <dbReference type="EMBL" id="CAB3224254.1"/>
    </source>
</evidence>
<dbReference type="Gene3D" id="1.50.10.10">
    <property type="match status" value="1"/>
</dbReference>
<sequence length="798" mass="91012">MATKSFVTCFVILHLLMQTASLKKYDTSRSHLDMEKDRQKSYENQSKYIIESSALPKNPKFYPTVANGYLGLRLFGDTMYVAGIYNGYHGDSHRARLPCKIPYIFNPTKNTSASVKFVQNMADGLFQVLKETKDNLTVQQTVYAHAKYVNILATEITVRTADTTSWKMLLVNMTGTLSNDIDFSQPSDVTFDKSTCPCSDQHQPYKDETCTQCKYLLTAEYIHGKTNIPEEDFSPKLQVHVMYSKYPEFLQGSLGTSTFLFLTVVGKTKEEAEYYYKKGLRRNQELFALHTKHWNKVWGSGKIDIDGSSFSNQVLTSSLYYLLSSFSTSKARNEKYKSEFYGVSPGGLSNGGQDQDYLGHVFWDQDFWMMPALLPFYPDLVKKVILYRVQRLPQARAKAEKYDFQGAMFPWESACTGNDVCPGEDYIKREIHITGDIIHLLKQYVYITQNWAIFGERVQPFKPTYNTHFGYKNAQVLFSCKATNSPLLTAWDMLRDVALFWESRVISTSHGSQYVINDIMGPDEWHSGVNNSAFTNAVARDNLLFAAEVAKRYGICPSLAKSWRHIGRRIVIPFDEAKRYHPEFDGFVPETGSVKQADAIMLSFPLQYRMPLDVHGNDLDVYRNATTDEGPAMTWSMFCINYLELNHTKEASEMYLRQLANVQQPFLIWSEDADGSGATNFLTGIGGYLQSVVYGYLGLRIKKDRLVVTPRRLPITSSGSVERMTFSEFQYHGFVMSITVDKTLEIRLTSKHWYSNPSLCLAVSEAKSPTQRYYLCSPGEFVITELTSCYLESQTVNK</sequence>
<organism evidence="4">
    <name type="scientific">Phallusia mammillata</name>
    <dbReference type="NCBI Taxonomy" id="59560"/>
    <lineage>
        <taxon>Eukaryota</taxon>
        <taxon>Metazoa</taxon>
        <taxon>Chordata</taxon>
        <taxon>Tunicata</taxon>
        <taxon>Ascidiacea</taxon>
        <taxon>Phlebobranchia</taxon>
        <taxon>Ascidiidae</taxon>
        <taxon>Phallusia</taxon>
    </lineage>
</organism>
<name>A0A6F9D6X0_9ASCI</name>
<evidence type="ECO:0000256" key="2">
    <source>
        <dbReference type="SAM" id="SignalP"/>
    </source>
</evidence>
<dbReference type="GO" id="GO:0004553">
    <property type="term" value="F:hydrolase activity, hydrolyzing O-glycosyl compounds"/>
    <property type="evidence" value="ECO:0007669"/>
    <property type="project" value="TreeGrafter"/>
</dbReference>
<feature type="chain" id="PRO_5026311143" evidence="2">
    <location>
        <begin position="22"/>
        <end position="798"/>
    </location>
</feature>
<evidence type="ECO:0000259" key="3">
    <source>
        <dbReference type="Pfam" id="PF03632"/>
    </source>
</evidence>
<feature type="domain" description="Glycoside hydrolase family 65 central catalytic" evidence="3">
    <location>
        <begin position="353"/>
        <end position="450"/>
    </location>
</feature>
<dbReference type="InterPro" id="IPR005195">
    <property type="entry name" value="Glyco_hydro_65_M"/>
</dbReference>
<gene>
    <name evidence="4" type="primary">Athl1</name>
</gene>
<dbReference type="InterPro" id="IPR012341">
    <property type="entry name" value="6hp_glycosidase-like_sf"/>
</dbReference>
<dbReference type="InterPro" id="IPR008928">
    <property type="entry name" value="6-hairpin_glycosidase_sf"/>
</dbReference>
<reference evidence="4" key="1">
    <citation type="submission" date="2020-04" db="EMBL/GenBank/DDBJ databases">
        <authorList>
            <person name="Neveu A P."/>
        </authorList>
    </citation>
    <scope>NUCLEOTIDE SEQUENCE</scope>
    <source>
        <tissue evidence="4">Whole embryo</tissue>
    </source>
</reference>
<feature type="signal peptide" evidence="2">
    <location>
        <begin position="1"/>
        <end position="21"/>
    </location>
</feature>
<evidence type="ECO:0000256" key="1">
    <source>
        <dbReference type="ARBA" id="ARBA00006768"/>
    </source>
</evidence>
<comment type="similarity">
    <text evidence="1">Belongs to the glycosyl hydrolase 65 family.</text>
</comment>